<dbReference type="Gene3D" id="3.20.20.150">
    <property type="entry name" value="Divalent-metal-dependent TIM barrel enzymes"/>
    <property type="match status" value="1"/>
</dbReference>
<evidence type="ECO:0000256" key="5">
    <source>
        <dbReference type="ARBA" id="ARBA00022801"/>
    </source>
</evidence>
<dbReference type="GO" id="GO:0016787">
    <property type="term" value="F:hydrolase activity"/>
    <property type="evidence" value="ECO:0007669"/>
    <property type="project" value="UniProtKB-KW"/>
</dbReference>
<dbReference type="EC" id="3.-.-.-" evidence="8"/>
<dbReference type="PANTHER" id="PTHR31290:SF5">
    <property type="entry name" value="UV-DAMAGE ENDONUCLEASE"/>
    <property type="match status" value="1"/>
</dbReference>
<dbReference type="Pfam" id="PF03851">
    <property type="entry name" value="UvdE"/>
    <property type="match status" value="1"/>
</dbReference>
<dbReference type="InterPro" id="IPR036237">
    <property type="entry name" value="Xyl_isomerase-like_sf"/>
</dbReference>
<dbReference type="GO" id="GO:0004519">
    <property type="term" value="F:endonuclease activity"/>
    <property type="evidence" value="ECO:0007669"/>
    <property type="project" value="UniProtKB-KW"/>
</dbReference>
<evidence type="ECO:0000256" key="4">
    <source>
        <dbReference type="ARBA" id="ARBA00022769"/>
    </source>
</evidence>
<reference evidence="8 9" key="1">
    <citation type="submission" date="2021-03" db="EMBL/GenBank/DDBJ databases">
        <title>Genomic Encyclopedia of Type Strains, Phase IV (KMG-IV): sequencing the most valuable type-strain genomes for metagenomic binning, comparative biology and taxonomic classification.</title>
        <authorList>
            <person name="Goeker M."/>
        </authorList>
    </citation>
    <scope>NUCLEOTIDE SEQUENCE [LARGE SCALE GENOMIC DNA]</scope>
    <source>
        <strain evidence="8 9">DSM 24004</strain>
    </source>
</reference>
<proteinExistence type="predicted"/>
<organism evidence="8 9">
    <name type="scientific">Sedimentibacter acidaminivorans</name>
    <dbReference type="NCBI Taxonomy" id="913099"/>
    <lineage>
        <taxon>Bacteria</taxon>
        <taxon>Bacillati</taxon>
        <taxon>Bacillota</taxon>
        <taxon>Tissierellia</taxon>
        <taxon>Sedimentibacter</taxon>
    </lineage>
</organism>
<keyword evidence="5 8" id="KW-0378">Hydrolase</keyword>
<dbReference type="Pfam" id="PF08349">
    <property type="entry name" value="DUF1722"/>
    <property type="match status" value="1"/>
</dbReference>
<gene>
    <name evidence="8" type="ORF">J2Z76_000825</name>
</gene>
<dbReference type="PANTHER" id="PTHR31290">
    <property type="entry name" value="UV-DAMAGE ENDONUCLEASE"/>
    <property type="match status" value="1"/>
</dbReference>
<keyword evidence="1" id="KW-0540">Nuclease</keyword>
<evidence type="ECO:0000256" key="3">
    <source>
        <dbReference type="ARBA" id="ARBA00022763"/>
    </source>
</evidence>
<keyword evidence="9" id="KW-1185">Reference proteome</keyword>
<evidence type="ECO:0000256" key="1">
    <source>
        <dbReference type="ARBA" id="ARBA00022722"/>
    </source>
</evidence>
<keyword evidence="3" id="KW-0227">DNA damage</keyword>
<dbReference type="SUPFAM" id="SSF51658">
    <property type="entry name" value="Xylose isomerase-like"/>
    <property type="match status" value="1"/>
</dbReference>
<protein>
    <submittedName>
        <fullName evidence="8">UV DNA damage endonuclease</fullName>
        <ecNumber evidence="8">3.-.-.-</ecNumber>
    </submittedName>
</protein>
<feature type="domain" description="DUF1722" evidence="7">
    <location>
        <begin position="308"/>
        <end position="416"/>
    </location>
</feature>
<evidence type="ECO:0000313" key="8">
    <source>
        <dbReference type="EMBL" id="MBP1924968.1"/>
    </source>
</evidence>
<evidence type="ECO:0000259" key="7">
    <source>
        <dbReference type="Pfam" id="PF08349"/>
    </source>
</evidence>
<accession>A0ABS4GBA6</accession>
<comment type="caution">
    <text evidence="8">The sequence shown here is derived from an EMBL/GenBank/DDBJ whole genome shotgun (WGS) entry which is preliminary data.</text>
</comment>
<dbReference type="EMBL" id="JAGGKS010000002">
    <property type="protein sequence ID" value="MBP1924968.1"/>
    <property type="molecule type" value="Genomic_DNA"/>
</dbReference>
<dbReference type="InterPro" id="IPR004601">
    <property type="entry name" value="UvdE"/>
</dbReference>
<keyword evidence="6" id="KW-0234">DNA repair</keyword>
<name>A0ABS4GBA6_9FIRM</name>
<dbReference type="InterPro" id="IPR013560">
    <property type="entry name" value="DUF1722"/>
</dbReference>
<dbReference type="RefSeq" id="WP_209510724.1">
    <property type="nucleotide sequence ID" value="NZ_JAGGKS010000002.1"/>
</dbReference>
<keyword evidence="2 8" id="KW-0255">Endonuclease</keyword>
<keyword evidence="4" id="KW-0228">DNA excision</keyword>
<evidence type="ECO:0000313" key="9">
    <source>
        <dbReference type="Proteomes" id="UP001519342"/>
    </source>
</evidence>
<evidence type="ECO:0000256" key="6">
    <source>
        <dbReference type="ARBA" id="ARBA00023204"/>
    </source>
</evidence>
<dbReference type="Proteomes" id="UP001519342">
    <property type="component" value="Unassembled WGS sequence"/>
</dbReference>
<dbReference type="NCBIfam" id="TIGR00629">
    <property type="entry name" value="uvde"/>
    <property type="match status" value="1"/>
</dbReference>
<evidence type="ECO:0000256" key="2">
    <source>
        <dbReference type="ARBA" id="ARBA00022759"/>
    </source>
</evidence>
<sequence length="418" mass="49105">MSIGYACLTIGVNNTNYKSCIMKNASKERLLEIISHNLNSLENIIDYNIKNKIMLFRISSDLIPFGSSPVNDINWWDVFSSKFKSIGKKIKESNMRVSMHPGQYTVLNSPNEDIVAKAIEDLNYHNKVLDSLDLEEDHKIVLHIGGVYNNKKEAIKRFIQNYDKLYDNIKKRLVIENDDKSYNICDVLAISKVLDIPVIYDNLHNNINPSFEKKSDFYWIEQCNKTWKSKDGHQKIHYSQQKPFKKAGSHSNTIKINEFIDFYNNLNNKSIDIMLEVKDKNLSAVKCINCTESDKNIKKLELEWAKYKYNVLEHSSQNYLEIRKILKQKTDYPVLEFYNLIEDSFIIEVSVGNTINAAQHIWGYFKNCTTEKEKNDFFKKIDNYENERISIANIKKYLFKLAIKYDQKYLLNSYYFIL</sequence>